<dbReference type="EMBL" id="CP001638">
    <property type="protein sequence ID" value="ACS23792.1"/>
    <property type="molecule type" value="Genomic_DNA"/>
</dbReference>
<protein>
    <submittedName>
        <fullName evidence="1">Uncharacterized protein</fullName>
    </submittedName>
</protein>
<reference evidence="1" key="1">
    <citation type="submission" date="2009-06" db="EMBL/GenBank/DDBJ databases">
        <title>Complete sequence of chromosome of Geopacillus sp. WCH70.</title>
        <authorList>
            <consortium name="US DOE Joint Genome Institute"/>
            <person name="Lucas S."/>
            <person name="Copeland A."/>
            <person name="Lapidus A."/>
            <person name="Glavina del Rio T."/>
            <person name="Dalin E."/>
            <person name="Tice H."/>
            <person name="Bruce D."/>
            <person name="Goodwin L."/>
            <person name="Pitluck S."/>
            <person name="Chertkov O."/>
            <person name="Brettin T."/>
            <person name="Detter J.C."/>
            <person name="Han C."/>
            <person name="Larimer F."/>
            <person name="Land M."/>
            <person name="Hauser L."/>
            <person name="Kyrpides N."/>
            <person name="Mikhailova N."/>
            <person name="Brumm P."/>
            <person name="Mead D.A."/>
            <person name="Richardson P."/>
        </authorList>
    </citation>
    <scope>NUCLEOTIDE SEQUENCE [LARGE SCALE GENOMIC DNA]</scope>
    <source>
        <strain evidence="1">WCH70</strain>
    </source>
</reference>
<gene>
    <name evidence="1" type="ordered locus">GWCH70_0929</name>
</gene>
<organism evidence="1">
    <name type="scientific">Geobacillus sp. (strain WCH70)</name>
    <dbReference type="NCBI Taxonomy" id="471223"/>
    <lineage>
        <taxon>Bacteria</taxon>
        <taxon>Bacillati</taxon>
        <taxon>Bacillota</taxon>
        <taxon>Bacilli</taxon>
        <taxon>Bacillales</taxon>
        <taxon>Anoxybacillaceae</taxon>
        <taxon>Geobacillus</taxon>
    </lineage>
</organism>
<dbReference type="KEGG" id="gwc:GWCH70_0929"/>
<dbReference type="HOGENOM" id="CLU_3168546_0_0_9"/>
<dbReference type="AlphaFoldDB" id="C5D811"/>
<accession>C5D811</accession>
<sequence>MIAQTATRFVEKKVLTHLEDIERFSELIDDQAMERNRRIADEQNKMH</sequence>
<dbReference type="STRING" id="471223.GWCH70_0929"/>
<evidence type="ECO:0000313" key="1">
    <source>
        <dbReference type="EMBL" id="ACS23792.1"/>
    </source>
</evidence>
<proteinExistence type="predicted"/>
<name>C5D811_GEOSW</name>